<name>A0A812TLV0_9DINO</name>
<organism evidence="1 2">
    <name type="scientific">Symbiodinium natans</name>
    <dbReference type="NCBI Taxonomy" id="878477"/>
    <lineage>
        <taxon>Eukaryota</taxon>
        <taxon>Sar</taxon>
        <taxon>Alveolata</taxon>
        <taxon>Dinophyceae</taxon>
        <taxon>Suessiales</taxon>
        <taxon>Symbiodiniaceae</taxon>
        <taxon>Symbiodinium</taxon>
    </lineage>
</organism>
<protein>
    <submittedName>
        <fullName evidence="1">Uncharacterized protein</fullName>
    </submittedName>
</protein>
<evidence type="ECO:0000313" key="2">
    <source>
        <dbReference type="Proteomes" id="UP000604046"/>
    </source>
</evidence>
<dbReference type="Proteomes" id="UP000604046">
    <property type="component" value="Unassembled WGS sequence"/>
</dbReference>
<dbReference type="AlphaFoldDB" id="A0A812TLV0"/>
<comment type="caution">
    <text evidence="1">The sequence shown here is derived from an EMBL/GenBank/DDBJ whole genome shotgun (WGS) entry which is preliminary data.</text>
</comment>
<reference evidence="1" key="1">
    <citation type="submission" date="2021-02" db="EMBL/GenBank/DDBJ databases">
        <authorList>
            <person name="Dougan E. K."/>
            <person name="Rhodes N."/>
            <person name="Thang M."/>
            <person name="Chan C."/>
        </authorList>
    </citation>
    <scope>NUCLEOTIDE SEQUENCE</scope>
</reference>
<accession>A0A812TLV0</accession>
<evidence type="ECO:0000313" key="1">
    <source>
        <dbReference type="EMBL" id="CAE7528588.1"/>
    </source>
</evidence>
<keyword evidence="2" id="KW-1185">Reference proteome</keyword>
<sequence>MRKSRCSRRELAMVRQMRDCRVSASCAVVLISFCLISDPCSFSSYVGWKAPTEGSWLVKGRAIQSRLMGTRICARAKPPEPSEQRARRTQILQCSSGALALMGWAGWLGQNGQESSVAREVVVRLGLGAERIEDATNWELSFFRATLEAVASQAARTERVLYHYTDLDSAAAIVKGRQGLKLSRGGYRGGGVFFSKLSPLDGLQGLDGLKEGAASAQLWREVFPAFRDAQLPRNYGSDFPGREHQADAVLVCFAAESMLEDIPYRQSSCFISLEKFQTFDAEFFAYRNIPRVYRLSP</sequence>
<proteinExistence type="predicted"/>
<dbReference type="EMBL" id="CAJNDS010002567">
    <property type="protein sequence ID" value="CAE7528588.1"/>
    <property type="molecule type" value="Genomic_DNA"/>
</dbReference>
<gene>
    <name evidence="1" type="ORF">SNAT2548_LOCUS29605</name>
</gene>